<accession>A0ABW6TSS9</accession>
<gene>
    <name evidence="5" type="ORF">ACFYZM_01260</name>
</gene>
<proteinExistence type="inferred from homology"/>
<dbReference type="RefSeq" id="WP_388623120.1">
    <property type="nucleotide sequence ID" value="NZ_JBIAUT010000001.1"/>
</dbReference>
<dbReference type="SUPFAM" id="SSF53474">
    <property type="entry name" value="alpha/beta-Hydrolases"/>
    <property type="match status" value="1"/>
</dbReference>
<dbReference type="Proteomes" id="UP001602123">
    <property type="component" value="Unassembled WGS sequence"/>
</dbReference>
<name>A0ABW6TSS9_9ACTN</name>
<organism evidence="5 6">
    <name type="scientific">Streptomyces nondiastaticus</name>
    <dbReference type="NCBI Taxonomy" id="3154512"/>
    <lineage>
        <taxon>Bacteria</taxon>
        <taxon>Bacillati</taxon>
        <taxon>Actinomycetota</taxon>
        <taxon>Actinomycetes</taxon>
        <taxon>Kitasatosporales</taxon>
        <taxon>Streptomycetaceae</taxon>
        <taxon>Streptomyces</taxon>
    </lineage>
</organism>
<dbReference type="InterPro" id="IPR020802">
    <property type="entry name" value="TesA-like"/>
</dbReference>
<evidence type="ECO:0000313" key="5">
    <source>
        <dbReference type="EMBL" id="MFF4214897.1"/>
    </source>
</evidence>
<dbReference type="Gene3D" id="3.40.50.1820">
    <property type="entry name" value="alpha/beta hydrolase"/>
    <property type="match status" value="1"/>
</dbReference>
<dbReference type="Pfam" id="PF00975">
    <property type="entry name" value="Thioesterase"/>
    <property type="match status" value="1"/>
</dbReference>
<feature type="domain" description="Thioesterase TesA-like" evidence="4">
    <location>
        <begin position="94"/>
        <end position="294"/>
    </location>
</feature>
<dbReference type="InterPro" id="IPR029058">
    <property type="entry name" value="AB_hydrolase_fold"/>
</dbReference>
<keyword evidence="6" id="KW-1185">Reference proteome</keyword>
<dbReference type="PANTHER" id="PTHR11487">
    <property type="entry name" value="THIOESTERASE"/>
    <property type="match status" value="1"/>
</dbReference>
<protein>
    <submittedName>
        <fullName evidence="5">Thioesterase II family protein</fullName>
    </submittedName>
</protein>
<dbReference type="InterPro" id="IPR012223">
    <property type="entry name" value="TEII"/>
</dbReference>
<evidence type="ECO:0000256" key="3">
    <source>
        <dbReference type="SAM" id="MobiDB-lite"/>
    </source>
</evidence>
<dbReference type="SMART" id="SM00824">
    <property type="entry name" value="PKS_TE"/>
    <property type="match status" value="1"/>
</dbReference>
<feature type="compositionally biased region" description="Low complexity" evidence="3">
    <location>
        <begin position="61"/>
        <end position="73"/>
    </location>
</feature>
<evidence type="ECO:0000256" key="1">
    <source>
        <dbReference type="ARBA" id="ARBA00007169"/>
    </source>
</evidence>
<comment type="similarity">
    <text evidence="1">Belongs to the thioesterase family.</text>
</comment>
<feature type="compositionally biased region" description="Low complexity" evidence="3">
    <location>
        <begin position="1"/>
        <end position="21"/>
    </location>
</feature>
<evidence type="ECO:0000256" key="2">
    <source>
        <dbReference type="ARBA" id="ARBA00022801"/>
    </source>
</evidence>
<evidence type="ECO:0000313" key="6">
    <source>
        <dbReference type="Proteomes" id="UP001602123"/>
    </source>
</evidence>
<reference evidence="5 6" key="1">
    <citation type="submission" date="2024-10" db="EMBL/GenBank/DDBJ databases">
        <title>The Natural Products Discovery Center: Release of the First 8490 Sequenced Strains for Exploring Actinobacteria Biosynthetic Diversity.</title>
        <authorList>
            <person name="Kalkreuter E."/>
            <person name="Kautsar S.A."/>
            <person name="Yang D."/>
            <person name="Bader C.D."/>
            <person name="Teijaro C.N."/>
            <person name="Fluegel L."/>
            <person name="Davis C.M."/>
            <person name="Simpson J.R."/>
            <person name="Lauterbach L."/>
            <person name="Steele A.D."/>
            <person name="Gui C."/>
            <person name="Meng S."/>
            <person name="Li G."/>
            <person name="Viehrig K."/>
            <person name="Ye F."/>
            <person name="Su P."/>
            <person name="Kiefer A.F."/>
            <person name="Nichols A."/>
            <person name="Cepeda A.J."/>
            <person name="Yan W."/>
            <person name="Fan B."/>
            <person name="Jiang Y."/>
            <person name="Adhikari A."/>
            <person name="Zheng C.-J."/>
            <person name="Schuster L."/>
            <person name="Cowan T.M."/>
            <person name="Smanski M.J."/>
            <person name="Chevrette M.G."/>
            <person name="De Carvalho L.P.S."/>
            <person name="Shen B."/>
        </authorList>
    </citation>
    <scope>NUCLEOTIDE SEQUENCE [LARGE SCALE GENOMIC DNA]</scope>
    <source>
        <strain evidence="5 6">NPDC001650</strain>
    </source>
</reference>
<dbReference type="InterPro" id="IPR001031">
    <property type="entry name" value="Thioesterase"/>
</dbReference>
<comment type="caution">
    <text evidence="5">The sequence shown here is derived from an EMBL/GenBank/DDBJ whole genome shotgun (WGS) entry which is preliminary data.</text>
</comment>
<feature type="region of interest" description="Disordered" evidence="3">
    <location>
        <begin position="56"/>
        <end position="77"/>
    </location>
</feature>
<keyword evidence="2" id="KW-0378">Hydrolase</keyword>
<sequence>MAVTESTTTSGSGSSCSTDSGPGDGPLDALLTAIGWLPGRQGVPSGAALATFPAAPPTPAAAPAAPAAPPAAAKPSGSPVVGRVAAGEPRVRLICLPQAGGSAGTFSSWRGHLPPGFELAAVDLPGRGTRGAEPLPAGLGALADRLADALAPELGMPYALFGHSLGALVAYELAVRIERRGLRPPLALLVSASRAPHVPVTARVSGRDDQALLAWLTAIGGIPQDLLRYPAYLRHALRVIRADLGLAERYHAPDPVRVRTPLHVFGGTEDRLVPADQLARWSACAAGEHTLTLLPGGHSYPYTGAPAVLAALAALPALAQENPQKEAVR</sequence>
<dbReference type="EMBL" id="JBIAUT010000001">
    <property type="protein sequence ID" value="MFF4214897.1"/>
    <property type="molecule type" value="Genomic_DNA"/>
</dbReference>
<evidence type="ECO:0000259" key="4">
    <source>
        <dbReference type="SMART" id="SM00824"/>
    </source>
</evidence>
<dbReference type="PANTHER" id="PTHR11487:SF0">
    <property type="entry name" value="S-ACYL FATTY ACID SYNTHASE THIOESTERASE, MEDIUM CHAIN"/>
    <property type="match status" value="1"/>
</dbReference>
<feature type="region of interest" description="Disordered" evidence="3">
    <location>
        <begin position="1"/>
        <end position="27"/>
    </location>
</feature>